<dbReference type="PANTHER" id="PTHR30290">
    <property type="entry name" value="PERIPLASMIC BINDING COMPONENT OF ABC TRANSPORTER"/>
    <property type="match status" value="1"/>
</dbReference>
<reference evidence="3 4" key="1">
    <citation type="submission" date="2016-04" db="EMBL/GenBank/DDBJ databases">
        <title>Complete genome sequence of Dietzia lutea YIM 80766T, a strain isolated from desert soil in Egypt.</title>
        <authorList>
            <person name="Zhao J."/>
            <person name="Hu B."/>
            <person name="Geng S."/>
            <person name="Nie Y."/>
            <person name="Tang Y."/>
        </authorList>
    </citation>
    <scope>NUCLEOTIDE SEQUENCE [LARGE SCALE GENOMIC DNA]</scope>
    <source>
        <strain evidence="3 4">YIM 80766</strain>
    </source>
</reference>
<dbReference type="EMBL" id="CP015449">
    <property type="protein sequence ID" value="AWH92841.1"/>
    <property type="molecule type" value="Genomic_DNA"/>
</dbReference>
<dbReference type="Gene3D" id="3.10.105.10">
    <property type="entry name" value="Dipeptide-binding Protein, Domain 3"/>
    <property type="match status" value="1"/>
</dbReference>
<evidence type="ECO:0000259" key="2">
    <source>
        <dbReference type="Pfam" id="PF00496"/>
    </source>
</evidence>
<dbReference type="Pfam" id="PF00496">
    <property type="entry name" value="SBP_bac_5"/>
    <property type="match status" value="1"/>
</dbReference>
<name>A0A2S1R9D0_9ACTN</name>
<dbReference type="InterPro" id="IPR030678">
    <property type="entry name" value="Peptide/Ni-bd"/>
</dbReference>
<dbReference type="SUPFAM" id="SSF53850">
    <property type="entry name" value="Periplasmic binding protein-like II"/>
    <property type="match status" value="1"/>
</dbReference>
<protein>
    <submittedName>
        <fullName evidence="3">Peptide ABC transporter substrate-binding protein</fullName>
    </submittedName>
</protein>
<feature type="domain" description="Solute-binding protein family 5" evidence="2">
    <location>
        <begin position="97"/>
        <end position="449"/>
    </location>
</feature>
<organism evidence="3 4">
    <name type="scientific">Dietzia lutea</name>
    <dbReference type="NCBI Taxonomy" id="546160"/>
    <lineage>
        <taxon>Bacteria</taxon>
        <taxon>Bacillati</taxon>
        <taxon>Actinomycetota</taxon>
        <taxon>Actinomycetes</taxon>
        <taxon>Mycobacteriales</taxon>
        <taxon>Dietziaceae</taxon>
        <taxon>Dietzia</taxon>
    </lineage>
</organism>
<dbReference type="Proteomes" id="UP000244928">
    <property type="component" value="Chromosome"/>
</dbReference>
<gene>
    <name evidence="3" type="ORF">A6035_12450</name>
</gene>
<dbReference type="CDD" id="cd00995">
    <property type="entry name" value="PBP2_NikA_DppA_OppA_like"/>
    <property type="match status" value="1"/>
</dbReference>
<dbReference type="PIRSF" id="PIRSF002741">
    <property type="entry name" value="MppA"/>
    <property type="match status" value="1"/>
</dbReference>
<feature type="signal peptide" evidence="1">
    <location>
        <begin position="1"/>
        <end position="22"/>
    </location>
</feature>
<evidence type="ECO:0000313" key="4">
    <source>
        <dbReference type="Proteomes" id="UP000244928"/>
    </source>
</evidence>
<dbReference type="KEGG" id="dlu:A6035_12450"/>
<keyword evidence="4" id="KW-1185">Reference proteome</keyword>
<feature type="chain" id="PRO_5039334628" evidence="1">
    <location>
        <begin position="23"/>
        <end position="535"/>
    </location>
</feature>
<proteinExistence type="predicted"/>
<dbReference type="GO" id="GO:0043190">
    <property type="term" value="C:ATP-binding cassette (ABC) transporter complex"/>
    <property type="evidence" value="ECO:0007669"/>
    <property type="project" value="InterPro"/>
</dbReference>
<dbReference type="GO" id="GO:1904680">
    <property type="term" value="F:peptide transmembrane transporter activity"/>
    <property type="evidence" value="ECO:0007669"/>
    <property type="project" value="TreeGrafter"/>
</dbReference>
<accession>A0A2S1R9D0</accession>
<dbReference type="GO" id="GO:0015833">
    <property type="term" value="P:peptide transport"/>
    <property type="evidence" value="ECO:0007669"/>
    <property type="project" value="TreeGrafter"/>
</dbReference>
<sequence>MKRTTGAMAVLAAAALTLSACGGGGDETTSAAGGAEGQAPDQSERCTEDLAGGTITVGEFSMLPSFAPGQGQYGVRGGAQSAAVYDRLMVWNPEAEEFEPKLAESLEANDDNTVWTLKLRDGVTFSNGDPLTAEDVVFTVGLHQDPANRSVAMTEAMQISDVRAVDPLTAEFTLSDPWAGFPVTLAGTVGEVFPKNAYEAADPQEWSRNPIGAGAFTVGEYIPDQRTVLEPNPDYYGGPVCPTLEFIRIPGSQGTYDAFQTGEVQVGFLRGAKFVTMAQNDGVRGFEEIISSGSVLNMNSGKAGYDGILTDERARQAVAAAIDRDLWNQRLYDGEGQPTSALVADSSRLYDGQEGPAYDVEKAKSLVAELKADRPDWNGELRMLISDGPENVEAGVIAKAMLDAAGFNVVIDNAPVSQVTARQFTGDYEIVIGGLATTDADPAAAFASGMLPGGATNLSGIDDPELTAAVTELKAAGDLDAQKAALTRLQEVFNEVQPFTVIANAEQYVAVADTVGGVTPTLSSTVLYDGAFVRE</sequence>
<dbReference type="RefSeq" id="WP_108848052.1">
    <property type="nucleotide sequence ID" value="NZ_CP015449.1"/>
</dbReference>
<dbReference type="AlphaFoldDB" id="A0A2S1R9D0"/>
<keyword evidence="1" id="KW-0732">Signal</keyword>
<dbReference type="OrthoDB" id="9046151at2"/>
<dbReference type="PROSITE" id="PS51257">
    <property type="entry name" value="PROKAR_LIPOPROTEIN"/>
    <property type="match status" value="1"/>
</dbReference>
<evidence type="ECO:0000313" key="3">
    <source>
        <dbReference type="EMBL" id="AWH92841.1"/>
    </source>
</evidence>
<dbReference type="InterPro" id="IPR039424">
    <property type="entry name" value="SBP_5"/>
</dbReference>
<dbReference type="InterPro" id="IPR000914">
    <property type="entry name" value="SBP_5_dom"/>
</dbReference>
<evidence type="ECO:0000256" key="1">
    <source>
        <dbReference type="SAM" id="SignalP"/>
    </source>
</evidence>
<dbReference type="Gene3D" id="3.40.190.10">
    <property type="entry name" value="Periplasmic binding protein-like II"/>
    <property type="match status" value="1"/>
</dbReference>
<dbReference type="GO" id="GO:0042597">
    <property type="term" value="C:periplasmic space"/>
    <property type="evidence" value="ECO:0007669"/>
    <property type="project" value="UniProtKB-ARBA"/>
</dbReference>